<evidence type="ECO:0000313" key="3">
    <source>
        <dbReference type="EMBL" id="CAA9227149.1"/>
    </source>
</evidence>
<dbReference type="Pfam" id="PF02698">
    <property type="entry name" value="DUF218"/>
    <property type="match status" value="1"/>
</dbReference>
<proteinExistence type="predicted"/>
<keyword evidence="1" id="KW-0812">Transmembrane</keyword>
<dbReference type="EMBL" id="CADCSZ010000061">
    <property type="protein sequence ID" value="CAA9227149.1"/>
    <property type="molecule type" value="Genomic_DNA"/>
</dbReference>
<reference evidence="3" key="1">
    <citation type="submission" date="2020-02" db="EMBL/GenBank/DDBJ databases">
        <authorList>
            <person name="Meier V. D."/>
        </authorList>
    </citation>
    <scope>NUCLEOTIDE SEQUENCE</scope>
    <source>
        <strain evidence="3">AVDCRST_MAG76</strain>
    </source>
</reference>
<evidence type="ECO:0000259" key="2">
    <source>
        <dbReference type="Pfam" id="PF02698"/>
    </source>
</evidence>
<name>A0A6J4HK30_9ACTN</name>
<keyword evidence="1" id="KW-0472">Membrane</keyword>
<protein>
    <recommendedName>
        <fullName evidence="2">DUF218 domain-containing protein</fullName>
    </recommendedName>
</protein>
<organism evidence="3">
    <name type="scientific">uncultured Acidimicrobiales bacterium</name>
    <dbReference type="NCBI Taxonomy" id="310071"/>
    <lineage>
        <taxon>Bacteria</taxon>
        <taxon>Bacillati</taxon>
        <taxon>Actinomycetota</taxon>
        <taxon>Acidimicrobiia</taxon>
        <taxon>Acidimicrobiales</taxon>
        <taxon>environmental samples</taxon>
    </lineage>
</organism>
<sequence>MDHPAPESEEPVTGSTKGLKLRHLVEAVALIPVLLVLSLLPLIRPATARPAPTDAVVVLSGDHGERLPVAMSLVEKGLTRTLVFVGTPDRVEEDQLCQSPGDVEYICLRPKPDNTRAEARAVARLAKSRRWTNVVVVTSRFHVTRSRLVFRRCLDAEVRMMGGDPPYGREVLVRQIRLEWAKVIYTVVSGPDC</sequence>
<accession>A0A6J4HK30</accession>
<evidence type="ECO:0000256" key="1">
    <source>
        <dbReference type="SAM" id="Phobius"/>
    </source>
</evidence>
<feature type="domain" description="DUF218" evidence="2">
    <location>
        <begin position="54"/>
        <end position="153"/>
    </location>
</feature>
<feature type="transmembrane region" description="Helical" evidence="1">
    <location>
        <begin position="24"/>
        <end position="43"/>
    </location>
</feature>
<keyword evidence="1" id="KW-1133">Transmembrane helix</keyword>
<dbReference type="CDD" id="cd06259">
    <property type="entry name" value="YdcF-like"/>
    <property type="match status" value="1"/>
</dbReference>
<dbReference type="AlphaFoldDB" id="A0A6J4HK30"/>
<gene>
    <name evidence="3" type="ORF">AVDCRST_MAG76-1023</name>
</gene>
<dbReference type="InterPro" id="IPR003848">
    <property type="entry name" value="DUF218"/>
</dbReference>